<sequence length="32" mass="3428">IGFLVVAMLFIYLDWGERVAKGCGGVKTALIS</sequence>
<reference evidence="1" key="1">
    <citation type="journal article" date="2014" name="Front. Microbiol.">
        <title>High frequency of phylogenetically diverse reductive dehalogenase-homologous genes in deep subseafloor sedimentary metagenomes.</title>
        <authorList>
            <person name="Kawai M."/>
            <person name="Futagami T."/>
            <person name="Toyoda A."/>
            <person name="Takaki Y."/>
            <person name="Nishi S."/>
            <person name="Hori S."/>
            <person name="Arai W."/>
            <person name="Tsubouchi T."/>
            <person name="Morono Y."/>
            <person name="Uchiyama I."/>
            <person name="Ito T."/>
            <person name="Fujiyama A."/>
            <person name="Inagaki F."/>
            <person name="Takami H."/>
        </authorList>
    </citation>
    <scope>NUCLEOTIDE SEQUENCE</scope>
    <source>
        <strain evidence="1">Expedition CK06-06</strain>
    </source>
</reference>
<evidence type="ECO:0000313" key="1">
    <source>
        <dbReference type="EMBL" id="GAI81507.1"/>
    </source>
</evidence>
<feature type="non-terminal residue" evidence="1">
    <location>
        <position position="1"/>
    </location>
</feature>
<comment type="caution">
    <text evidence="1">The sequence shown here is derived from an EMBL/GenBank/DDBJ whole genome shotgun (WGS) entry which is preliminary data.</text>
</comment>
<dbReference type="AlphaFoldDB" id="X1RL91"/>
<name>X1RL91_9ZZZZ</name>
<protein>
    <submittedName>
        <fullName evidence="1">Uncharacterized protein</fullName>
    </submittedName>
</protein>
<organism evidence="1">
    <name type="scientific">marine sediment metagenome</name>
    <dbReference type="NCBI Taxonomy" id="412755"/>
    <lineage>
        <taxon>unclassified sequences</taxon>
        <taxon>metagenomes</taxon>
        <taxon>ecological metagenomes</taxon>
    </lineage>
</organism>
<dbReference type="EMBL" id="BARW01010871">
    <property type="protein sequence ID" value="GAI81507.1"/>
    <property type="molecule type" value="Genomic_DNA"/>
</dbReference>
<accession>X1RL91</accession>
<proteinExistence type="predicted"/>
<gene>
    <name evidence="1" type="ORF">S12H4_21207</name>
</gene>